<evidence type="ECO:0008006" key="4">
    <source>
        <dbReference type="Google" id="ProtNLM"/>
    </source>
</evidence>
<protein>
    <recommendedName>
        <fullName evidence="4">SXP/RAL-2 family protein Ani s 5-like cation-binding domain-containing protein</fullName>
    </recommendedName>
</protein>
<dbReference type="AlphaFoldDB" id="A0A016T1N1"/>
<organism evidence="2 3">
    <name type="scientific">Ancylostoma ceylanicum</name>
    <dbReference type="NCBI Taxonomy" id="53326"/>
    <lineage>
        <taxon>Eukaryota</taxon>
        <taxon>Metazoa</taxon>
        <taxon>Ecdysozoa</taxon>
        <taxon>Nematoda</taxon>
        <taxon>Chromadorea</taxon>
        <taxon>Rhabditida</taxon>
        <taxon>Rhabditina</taxon>
        <taxon>Rhabditomorpha</taxon>
        <taxon>Strongyloidea</taxon>
        <taxon>Ancylostomatidae</taxon>
        <taxon>Ancylostomatinae</taxon>
        <taxon>Ancylostoma</taxon>
    </lineage>
</organism>
<name>A0A016T1N1_9BILA</name>
<keyword evidence="3" id="KW-1185">Reference proteome</keyword>
<feature type="chain" id="PRO_5001487487" description="SXP/RAL-2 family protein Ani s 5-like cation-binding domain-containing protein" evidence="1">
    <location>
        <begin position="19"/>
        <end position="189"/>
    </location>
</feature>
<sequence>MVMKLTVVLLLAIPQRYAQPEDITAQYIDLSMELTTAMKGTGADEAELHQLAKDVVYHGDDQGKVQKLYDAYMQNKSEEIKEAFVKNFLHDKRIEYVKDRISKVLGYYLTKEQIKNVRMVLEREAEKGSTQDEIIADMKKELMKEISERKAERALERVIKDLRILGKRYVGWMEKAEKFFFTLIKHDEH</sequence>
<comment type="caution">
    <text evidence="2">The sequence shown here is derived from an EMBL/GenBank/DDBJ whole genome shotgun (WGS) entry which is preliminary data.</text>
</comment>
<reference evidence="3" key="1">
    <citation type="journal article" date="2015" name="Nat. Genet.">
        <title>The genome and transcriptome of the zoonotic hookworm Ancylostoma ceylanicum identify infection-specific gene families.</title>
        <authorList>
            <person name="Schwarz E.M."/>
            <person name="Hu Y."/>
            <person name="Antoshechkin I."/>
            <person name="Miller M.M."/>
            <person name="Sternberg P.W."/>
            <person name="Aroian R.V."/>
        </authorList>
    </citation>
    <scope>NUCLEOTIDE SEQUENCE</scope>
    <source>
        <strain evidence="3">HY135</strain>
    </source>
</reference>
<dbReference type="OrthoDB" id="5816129at2759"/>
<proteinExistence type="predicted"/>
<evidence type="ECO:0000313" key="2">
    <source>
        <dbReference type="EMBL" id="EYB96552.1"/>
    </source>
</evidence>
<gene>
    <name evidence="2" type="primary">Acey_s0149.g2704</name>
    <name evidence="2" type="synonym">Acey-Y62F5A.9</name>
    <name evidence="2" type="ORF">Y032_0149g2704</name>
</gene>
<dbReference type="EMBL" id="JARK01001485">
    <property type="protein sequence ID" value="EYB96552.1"/>
    <property type="molecule type" value="Genomic_DNA"/>
</dbReference>
<evidence type="ECO:0000313" key="3">
    <source>
        <dbReference type="Proteomes" id="UP000024635"/>
    </source>
</evidence>
<accession>A0A016T1N1</accession>
<dbReference type="Proteomes" id="UP000024635">
    <property type="component" value="Unassembled WGS sequence"/>
</dbReference>
<evidence type="ECO:0000256" key="1">
    <source>
        <dbReference type="SAM" id="SignalP"/>
    </source>
</evidence>
<keyword evidence="1" id="KW-0732">Signal</keyword>
<feature type="signal peptide" evidence="1">
    <location>
        <begin position="1"/>
        <end position="18"/>
    </location>
</feature>